<feature type="domain" description="Type I restriction modification DNA specificity" evidence="4">
    <location>
        <begin position="187"/>
        <end position="334"/>
    </location>
</feature>
<accession>A0AB34T9L5</accession>
<dbReference type="Pfam" id="PF01420">
    <property type="entry name" value="Methylase_S"/>
    <property type="match status" value="2"/>
</dbReference>
<dbReference type="GO" id="GO:0009307">
    <property type="term" value="P:DNA restriction-modification system"/>
    <property type="evidence" value="ECO:0007669"/>
    <property type="project" value="UniProtKB-KW"/>
</dbReference>
<name>A0AB34T9L5_9BIFI</name>
<reference evidence="5 6" key="1">
    <citation type="journal article" date="2015" name="Int J Genomics">
        <title>Comparative Genomics Revealed Genetic Diversity and Species/Strain-Level Differences in Carbohydrate Metabolism of Three Probiotic Bifidobacterial Species.</title>
        <authorList>
            <person name="Odamaki T."/>
            <person name="Horigome A."/>
            <person name="Sugahara H."/>
            <person name="Hashikura N."/>
            <person name="Minami J."/>
            <person name="Xiao J.Z."/>
            <person name="Abe F."/>
        </authorList>
    </citation>
    <scope>NUCLEOTIDE SEQUENCE [LARGE SCALE GENOMIC DNA]</scope>
    <source>
        <strain evidence="5 6">MCC 0483</strain>
    </source>
</reference>
<dbReference type="SUPFAM" id="SSF116734">
    <property type="entry name" value="DNA methylase specificity domain"/>
    <property type="match status" value="1"/>
</dbReference>
<dbReference type="Gene3D" id="3.90.220.20">
    <property type="entry name" value="DNA methylase specificity domains"/>
    <property type="match status" value="2"/>
</dbReference>
<sequence length="351" mass="39912">MIAMADSIDIETWSSFRMGDIFEFKGVKQSKTQLDVPDAENGIPYVVQSINNNMVSRTVDRQWLIDHNEPPQAGNAIVLGVTLPTISYQPTEFGASQVITARNANLNQYTGLFIVSVLKKYISRFGYDNKPGIRIYENMRVCLPTTDGGSPDWSGMEQYMKCVLDQTVRQLALLQQIHPRSRQADTVDWKSFKIGDLFVVTKGTRLTRANMIEGTTPFVGATLENNGITAYVGNTEHIHPGGVMTVAYNGQKAMGKAFWQPKPFWASDDVNVLYPKFELTREIALFLQPLFWEASKPFSYDDKWGKEAMERTPIMLPTDPQGEPDWQWMQQYIERALKDADRMVEAYRQLL</sequence>
<dbReference type="GO" id="GO:0003677">
    <property type="term" value="F:DNA binding"/>
    <property type="evidence" value="ECO:0007669"/>
    <property type="project" value="UniProtKB-KW"/>
</dbReference>
<evidence type="ECO:0000256" key="3">
    <source>
        <dbReference type="ARBA" id="ARBA00023125"/>
    </source>
</evidence>
<evidence type="ECO:0000313" key="6">
    <source>
        <dbReference type="Proteomes" id="UP000037239"/>
    </source>
</evidence>
<protein>
    <recommendedName>
        <fullName evidence="4">Type I restriction modification DNA specificity domain-containing protein</fullName>
    </recommendedName>
</protein>
<dbReference type="Proteomes" id="UP000037239">
    <property type="component" value="Unassembled WGS sequence"/>
</dbReference>
<dbReference type="AlphaFoldDB" id="A0AB34T9L5"/>
<dbReference type="EMBL" id="AWFK01000008">
    <property type="protein sequence ID" value="KOA49575.1"/>
    <property type="molecule type" value="Genomic_DNA"/>
</dbReference>
<evidence type="ECO:0000256" key="2">
    <source>
        <dbReference type="ARBA" id="ARBA00022747"/>
    </source>
</evidence>
<organism evidence="5 6">
    <name type="scientific">Bifidobacterium animalis subsp. animalis MCC 0483</name>
    <dbReference type="NCBI Taxonomy" id="1365955"/>
    <lineage>
        <taxon>Bacteria</taxon>
        <taxon>Bacillati</taxon>
        <taxon>Actinomycetota</taxon>
        <taxon>Actinomycetes</taxon>
        <taxon>Bifidobacteriales</taxon>
        <taxon>Bifidobacteriaceae</taxon>
        <taxon>Bifidobacterium</taxon>
    </lineage>
</organism>
<comment type="similarity">
    <text evidence="1">Belongs to the type-I restriction system S methylase family.</text>
</comment>
<feature type="domain" description="Type I restriction modification DNA specificity" evidence="4">
    <location>
        <begin position="11"/>
        <end position="161"/>
    </location>
</feature>
<dbReference type="InterPro" id="IPR000055">
    <property type="entry name" value="Restrct_endonuc_typeI_TRD"/>
</dbReference>
<evidence type="ECO:0000259" key="4">
    <source>
        <dbReference type="Pfam" id="PF01420"/>
    </source>
</evidence>
<dbReference type="InterPro" id="IPR044946">
    <property type="entry name" value="Restrct_endonuc_typeI_TRD_sf"/>
</dbReference>
<evidence type="ECO:0000313" key="5">
    <source>
        <dbReference type="EMBL" id="KOA49575.1"/>
    </source>
</evidence>
<comment type="caution">
    <text evidence="5">The sequence shown here is derived from an EMBL/GenBank/DDBJ whole genome shotgun (WGS) entry which is preliminary data.</text>
</comment>
<keyword evidence="3" id="KW-0238">DNA-binding</keyword>
<evidence type="ECO:0000256" key="1">
    <source>
        <dbReference type="ARBA" id="ARBA00010923"/>
    </source>
</evidence>
<gene>
    <name evidence="5" type="ORF">BAAM0483_05365</name>
</gene>
<proteinExistence type="inferred from homology"/>
<keyword evidence="2" id="KW-0680">Restriction system</keyword>